<dbReference type="Proteomes" id="UP000295083">
    <property type="component" value="Unassembled WGS sequence"/>
</dbReference>
<evidence type="ECO:0000313" key="2">
    <source>
        <dbReference type="Proteomes" id="UP000295083"/>
    </source>
</evidence>
<proteinExistence type="predicted"/>
<evidence type="ECO:0000313" key="1">
    <source>
        <dbReference type="EMBL" id="TDZ34855.1"/>
    </source>
</evidence>
<comment type="caution">
    <text evidence="1">The sequence shown here is derived from an EMBL/GenBank/DDBJ whole genome shotgun (WGS) entry which is preliminary data.</text>
</comment>
<gene>
    <name evidence="1" type="ORF">C8035_v010251</name>
</gene>
<organism evidence="1 2">
    <name type="scientific">Colletotrichum spinosum</name>
    <dbReference type="NCBI Taxonomy" id="1347390"/>
    <lineage>
        <taxon>Eukaryota</taxon>
        <taxon>Fungi</taxon>
        <taxon>Dikarya</taxon>
        <taxon>Ascomycota</taxon>
        <taxon>Pezizomycotina</taxon>
        <taxon>Sordariomycetes</taxon>
        <taxon>Hypocreomycetidae</taxon>
        <taxon>Glomerellales</taxon>
        <taxon>Glomerellaceae</taxon>
        <taxon>Colletotrichum</taxon>
        <taxon>Colletotrichum orbiculare species complex</taxon>
    </lineage>
</organism>
<dbReference type="EMBL" id="QAPG01000049">
    <property type="protein sequence ID" value="TDZ34855.1"/>
    <property type="molecule type" value="Genomic_DNA"/>
</dbReference>
<sequence>MLATESPFDDPVEGQLVETRGQVHQQYQGKERADAYFPRSASKFKVPGSIRRTGFSFVARRVSPDWLAPVSDTDD</sequence>
<keyword evidence="2" id="KW-1185">Reference proteome</keyword>
<reference evidence="1 2" key="1">
    <citation type="submission" date="2018-11" db="EMBL/GenBank/DDBJ databases">
        <title>Genome sequence and assembly of Colletotrichum spinosum.</title>
        <authorList>
            <person name="Gan P."/>
            <person name="Shirasu K."/>
        </authorList>
    </citation>
    <scope>NUCLEOTIDE SEQUENCE [LARGE SCALE GENOMIC DNA]</scope>
    <source>
        <strain evidence="1 2">CBS 515.97</strain>
    </source>
</reference>
<name>A0A4R8QHB2_9PEZI</name>
<dbReference type="AlphaFoldDB" id="A0A4R8QHB2"/>
<accession>A0A4R8QHB2</accession>
<protein>
    <submittedName>
        <fullName evidence="1">Uncharacterized protein</fullName>
    </submittedName>
</protein>